<dbReference type="GeneID" id="71991897"/>
<feature type="compositionally biased region" description="Acidic residues" evidence="6">
    <location>
        <begin position="22"/>
        <end position="37"/>
    </location>
</feature>
<dbReference type="OMA" id="ISGCYAR"/>
<feature type="compositionally biased region" description="Basic and acidic residues" evidence="6">
    <location>
        <begin position="49"/>
        <end position="59"/>
    </location>
</feature>
<reference evidence="8" key="2">
    <citation type="journal article" date="2022" name="Microb. Genom.">
        <title>A chromosome-scale genome assembly of the tomato pathogen Cladosporium fulvum reveals a compartmentalized genome architecture and the presence of a dispensable chromosome.</title>
        <authorList>
            <person name="Zaccaron A.Z."/>
            <person name="Chen L.H."/>
            <person name="Samaras A."/>
            <person name="Stergiopoulos I."/>
        </authorList>
    </citation>
    <scope>NUCLEOTIDE SEQUENCE</scope>
    <source>
        <strain evidence="8">Race5_Kim</strain>
    </source>
</reference>
<evidence type="ECO:0000256" key="2">
    <source>
        <dbReference type="ARBA" id="ARBA00023015"/>
    </source>
</evidence>
<feature type="coiled-coil region" evidence="5">
    <location>
        <begin position="513"/>
        <end position="540"/>
    </location>
</feature>
<evidence type="ECO:0000256" key="3">
    <source>
        <dbReference type="ARBA" id="ARBA00023163"/>
    </source>
</evidence>
<feature type="region of interest" description="Disordered" evidence="6">
    <location>
        <begin position="1"/>
        <end position="130"/>
    </location>
</feature>
<dbReference type="SMART" id="SM00719">
    <property type="entry name" value="Plus3"/>
    <property type="match status" value="1"/>
</dbReference>
<feature type="compositionally biased region" description="Basic and acidic residues" evidence="6">
    <location>
        <begin position="254"/>
        <end position="265"/>
    </location>
</feature>
<dbReference type="SUPFAM" id="SSF159042">
    <property type="entry name" value="Plus3-like"/>
    <property type="match status" value="1"/>
</dbReference>
<feature type="region of interest" description="Disordered" evidence="6">
    <location>
        <begin position="556"/>
        <end position="592"/>
    </location>
</feature>
<reference evidence="8" key="1">
    <citation type="submission" date="2021-12" db="EMBL/GenBank/DDBJ databases">
        <authorList>
            <person name="Zaccaron A."/>
            <person name="Stergiopoulos I."/>
        </authorList>
    </citation>
    <scope>NUCLEOTIDE SEQUENCE</scope>
    <source>
        <strain evidence="8">Race5_Kim</strain>
    </source>
</reference>
<feature type="region of interest" description="Disordered" evidence="6">
    <location>
        <begin position="157"/>
        <end position="265"/>
    </location>
</feature>
<dbReference type="PANTHER" id="PTHR13115:SF8">
    <property type="entry name" value="RNA POLYMERASE-ASSOCIATED PROTEIN RTF1 HOMOLOG"/>
    <property type="match status" value="1"/>
</dbReference>
<dbReference type="GO" id="GO:1990269">
    <property type="term" value="F:RNA polymerase II C-terminal domain phosphoserine binding"/>
    <property type="evidence" value="ECO:0007669"/>
    <property type="project" value="TreeGrafter"/>
</dbReference>
<proteinExistence type="predicted"/>
<protein>
    <submittedName>
        <fullName evidence="8">RNA polymerase-associated protein</fullName>
    </submittedName>
</protein>
<dbReference type="EMBL" id="CP090172">
    <property type="protein sequence ID" value="UJO22588.1"/>
    <property type="molecule type" value="Genomic_DNA"/>
</dbReference>
<feature type="compositionally biased region" description="Acidic residues" evidence="6">
    <location>
        <begin position="100"/>
        <end position="116"/>
    </location>
</feature>
<evidence type="ECO:0000313" key="9">
    <source>
        <dbReference type="Proteomes" id="UP000756132"/>
    </source>
</evidence>
<sequence length="617" mass="69198">MSDVENGPSLNEELLDLVAGDSESEADDIDRLDEVDVEGSRSPSQEPKPSVEKVEDSQGTRRGVAQKVKSRGRRKRKQESEEEDAGSPSPAESPRSGGMDESDGEADAPAEEDDEAPLFPIDGKFRDESDRVRVMAMTEIDREAELAERAEQIIRHRQDMTLKRATMQSQAAASRNKRKAAEDLEDGNKRSMRPKTAKQNALDSYRRAREEKNTQRSRMESDRGRRDDRDERSPSASDRDADGESEVEWAEPAYESRRDDPPADLRDFERCRVGRSNFAKVCFYPGFEESIRGCFARISIGLNQENGQNMYRMTQIRGFTEGKPYQLENAHGKQFTTDQYALVAHGAAEKAWPFSACSDGKFNEAEFTRFRDTLQKDNIKMPSRRFLTSKLDAIHDLLNQKFTEDSLQIKFAKQRAMELKFDPAHIARQKRKDIAKRRADAEQNGDEEEIARCDSELEALDNSAANTNGAVKAKPVMAKTTPQHDRLAQLNHTNRHKEQERVRQALIAERKKEIKAREAMKEKQAQAAKLKAEAATKSGKREAALQKSAMKDLFGEGSDISRAGTPASGIDTPKKSRAQTPLTQPANGTKLPVGALKKKNLDDDVIGGLDLDIDVEI</sequence>
<feature type="domain" description="Plus3" evidence="7">
    <location>
        <begin position="262"/>
        <end position="399"/>
    </location>
</feature>
<comment type="subcellular location">
    <subcellularLocation>
        <location evidence="1">Nucleus</location>
    </subcellularLocation>
</comment>
<evidence type="ECO:0000256" key="1">
    <source>
        <dbReference type="ARBA" id="ARBA00004123"/>
    </source>
</evidence>
<dbReference type="AlphaFoldDB" id="A0A9Q8PHJ0"/>
<keyword evidence="2" id="KW-0805">Transcription regulation</keyword>
<dbReference type="Pfam" id="PF03126">
    <property type="entry name" value="Plus-3"/>
    <property type="match status" value="1"/>
</dbReference>
<evidence type="ECO:0000313" key="8">
    <source>
        <dbReference type="EMBL" id="UJO22588.1"/>
    </source>
</evidence>
<dbReference type="PANTHER" id="PTHR13115">
    <property type="entry name" value="RNA POLYMERASE-ASSOCIATED PROTEIN RTF1 HOMOLOG"/>
    <property type="match status" value="1"/>
</dbReference>
<dbReference type="RefSeq" id="XP_047766954.1">
    <property type="nucleotide sequence ID" value="XM_047911167.1"/>
</dbReference>
<gene>
    <name evidence="8" type="ORF">CLAFUR5_12019</name>
</gene>
<evidence type="ECO:0000256" key="5">
    <source>
        <dbReference type="SAM" id="Coils"/>
    </source>
</evidence>
<dbReference type="GO" id="GO:0003677">
    <property type="term" value="F:DNA binding"/>
    <property type="evidence" value="ECO:0007669"/>
    <property type="project" value="InterPro"/>
</dbReference>
<dbReference type="PROSITE" id="PS51360">
    <property type="entry name" value="PLUS3"/>
    <property type="match status" value="1"/>
</dbReference>
<feature type="compositionally biased region" description="Polar residues" evidence="6">
    <location>
        <begin position="578"/>
        <end position="587"/>
    </location>
</feature>
<keyword evidence="5" id="KW-0175">Coiled coil</keyword>
<evidence type="ECO:0000259" key="7">
    <source>
        <dbReference type="PROSITE" id="PS51360"/>
    </source>
</evidence>
<dbReference type="InterPro" id="IPR004343">
    <property type="entry name" value="Plus-3_dom"/>
</dbReference>
<organism evidence="8 9">
    <name type="scientific">Passalora fulva</name>
    <name type="common">Tomato leaf mold</name>
    <name type="synonym">Cladosporium fulvum</name>
    <dbReference type="NCBI Taxonomy" id="5499"/>
    <lineage>
        <taxon>Eukaryota</taxon>
        <taxon>Fungi</taxon>
        <taxon>Dikarya</taxon>
        <taxon>Ascomycota</taxon>
        <taxon>Pezizomycotina</taxon>
        <taxon>Dothideomycetes</taxon>
        <taxon>Dothideomycetidae</taxon>
        <taxon>Mycosphaerellales</taxon>
        <taxon>Mycosphaerellaceae</taxon>
        <taxon>Fulvia</taxon>
    </lineage>
</organism>
<accession>A0A9Q8PHJ0</accession>
<dbReference type="FunFam" id="3.90.70.200:FF:000005">
    <property type="entry name" value="Related to Pol II transcription elongation factor"/>
    <property type="match status" value="1"/>
</dbReference>
<name>A0A9Q8PHJ0_PASFU</name>
<dbReference type="KEGG" id="ffu:CLAFUR5_12019"/>
<dbReference type="OrthoDB" id="166375at2759"/>
<keyword evidence="3" id="KW-0804">Transcription</keyword>
<evidence type="ECO:0000256" key="4">
    <source>
        <dbReference type="ARBA" id="ARBA00023242"/>
    </source>
</evidence>
<evidence type="ECO:0000256" key="6">
    <source>
        <dbReference type="SAM" id="MobiDB-lite"/>
    </source>
</evidence>
<dbReference type="Gene3D" id="3.90.70.200">
    <property type="entry name" value="Plus-3 domain"/>
    <property type="match status" value="1"/>
</dbReference>
<feature type="compositionally biased region" description="Basic and acidic residues" evidence="6">
    <location>
        <begin position="204"/>
        <end position="242"/>
    </location>
</feature>
<dbReference type="InterPro" id="IPR036128">
    <property type="entry name" value="Plus3-like_sf"/>
</dbReference>
<dbReference type="Proteomes" id="UP000756132">
    <property type="component" value="Chromosome 10"/>
</dbReference>
<keyword evidence="9" id="KW-1185">Reference proteome</keyword>
<feature type="compositionally biased region" description="Basic and acidic residues" evidence="6">
    <location>
        <begin position="179"/>
        <end position="189"/>
    </location>
</feature>
<dbReference type="GO" id="GO:0016593">
    <property type="term" value="C:Cdc73/Paf1 complex"/>
    <property type="evidence" value="ECO:0007669"/>
    <property type="project" value="TreeGrafter"/>
</dbReference>
<feature type="compositionally biased region" description="Basic residues" evidence="6">
    <location>
        <begin position="68"/>
        <end position="77"/>
    </location>
</feature>
<keyword evidence="4" id="KW-0539">Nucleus</keyword>